<accession>A0A2V2N9D4</accession>
<protein>
    <submittedName>
        <fullName evidence="2">Transcriptional regulator</fullName>
    </submittedName>
</protein>
<gene>
    <name evidence="2" type="ORF">DLD82_06280</name>
</gene>
<comment type="caution">
    <text evidence="2">The sequence shown here is derived from an EMBL/GenBank/DDBJ whole genome shotgun (WGS) entry which is preliminary data.</text>
</comment>
<dbReference type="PANTHER" id="PTHR30115">
    <property type="entry name" value="NITROGEN REGULATORY PROTEIN P-II"/>
    <property type="match status" value="1"/>
</dbReference>
<dbReference type="GO" id="GO:0005829">
    <property type="term" value="C:cytosol"/>
    <property type="evidence" value="ECO:0007669"/>
    <property type="project" value="TreeGrafter"/>
</dbReference>
<keyword evidence="3" id="KW-1185">Reference proteome</keyword>
<dbReference type="InterPro" id="IPR017918">
    <property type="entry name" value="N-reg_PII_CS"/>
</dbReference>
<organism evidence="2 3">
    <name type="scientific">Methanospirillum stamsii</name>
    <dbReference type="NCBI Taxonomy" id="1277351"/>
    <lineage>
        <taxon>Archaea</taxon>
        <taxon>Methanobacteriati</taxon>
        <taxon>Methanobacteriota</taxon>
        <taxon>Stenosarchaea group</taxon>
        <taxon>Methanomicrobia</taxon>
        <taxon>Methanomicrobiales</taxon>
        <taxon>Methanospirillaceae</taxon>
        <taxon>Methanospirillum</taxon>
    </lineage>
</organism>
<proteinExistence type="inferred from homology"/>
<evidence type="ECO:0000313" key="3">
    <source>
        <dbReference type="Proteomes" id="UP000245934"/>
    </source>
</evidence>
<dbReference type="GO" id="GO:0006808">
    <property type="term" value="P:regulation of nitrogen utilization"/>
    <property type="evidence" value="ECO:0007669"/>
    <property type="project" value="InterPro"/>
</dbReference>
<evidence type="ECO:0000256" key="1">
    <source>
        <dbReference type="RuleBase" id="RU003936"/>
    </source>
</evidence>
<dbReference type="AlphaFoldDB" id="A0A2V2N9D4"/>
<dbReference type="SMART" id="SM00938">
    <property type="entry name" value="P-II"/>
    <property type="match status" value="1"/>
</dbReference>
<dbReference type="PROSITE" id="PS00638">
    <property type="entry name" value="PII_GLNB_CTER"/>
    <property type="match status" value="1"/>
</dbReference>
<dbReference type="GeneID" id="97609007"/>
<reference evidence="2 3" key="1">
    <citation type="submission" date="2018-05" db="EMBL/GenBank/DDBJ databases">
        <title>Draft genome of Methanospirillum stamsii Pt1.</title>
        <authorList>
            <person name="Dueholm M.S."/>
            <person name="Nielsen P.H."/>
            <person name="Bakmann L.F."/>
            <person name="Otzen D.E."/>
        </authorList>
    </citation>
    <scope>NUCLEOTIDE SEQUENCE [LARGE SCALE GENOMIC DNA]</scope>
    <source>
        <strain evidence="2 3">Pt1</strain>
    </source>
</reference>
<dbReference type="InterPro" id="IPR015867">
    <property type="entry name" value="N-reg_PII/ATP_PRibTrfase_C"/>
</dbReference>
<dbReference type="GO" id="GO:0005524">
    <property type="term" value="F:ATP binding"/>
    <property type="evidence" value="ECO:0007669"/>
    <property type="project" value="TreeGrafter"/>
</dbReference>
<dbReference type="PANTHER" id="PTHR30115:SF11">
    <property type="entry name" value="NITROGEN REGULATORY PROTEIN P-II HOMOLOG"/>
    <property type="match status" value="1"/>
</dbReference>
<dbReference type="Proteomes" id="UP000245934">
    <property type="component" value="Unassembled WGS sequence"/>
</dbReference>
<dbReference type="SUPFAM" id="SSF54913">
    <property type="entry name" value="GlnB-like"/>
    <property type="match status" value="1"/>
</dbReference>
<dbReference type="Gene3D" id="3.30.70.120">
    <property type="match status" value="1"/>
</dbReference>
<comment type="similarity">
    <text evidence="1">Belongs to the P(II) protein family.</text>
</comment>
<dbReference type="RefSeq" id="WP_109940263.1">
    <property type="nucleotide sequence ID" value="NZ_CP176366.1"/>
</dbReference>
<name>A0A2V2N9D4_9EURY</name>
<dbReference type="EMBL" id="QGMZ01000012">
    <property type="protein sequence ID" value="PWR75185.1"/>
    <property type="molecule type" value="Genomic_DNA"/>
</dbReference>
<dbReference type="OrthoDB" id="10960at2157"/>
<dbReference type="GO" id="GO:0030234">
    <property type="term" value="F:enzyme regulator activity"/>
    <property type="evidence" value="ECO:0007669"/>
    <property type="project" value="InterPro"/>
</dbReference>
<evidence type="ECO:0000313" key="2">
    <source>
        <dbReference type="EMBL" id="PWR75185.1"/>
    </source>
</evidence>
<dbReference type="InterPro" id="IPR002187">
    <property type="entry name" value="N-reg_PII"/>
</dbReference>
<sequence length="110" mass="12131">MKLIKAIIKPERLDAVKSSLEEAGFFGMTITEVQGRGEQKGISLQYRGGTIEVDLIPKIEMEIVVKAEKVSTVIEVIKKGAYTGKIGDGRIFVIPIEESIKIRTGEVLKE</sequence>
<dbReference type="PRINTS" id="PR00340">
    <property type="entry name" value="PIIGLNB"/>
</dbReference>
<dbReference type="InterPro" id="IPR011322">
    <property type="entry name" value="N-reg_PII-like_a/b"/>
</dbReference>
<dbReference type="PROSITE" id="PS51343">
    <property type="entry name" value="PII_GLNB_DOM"/>
    <property type="match status" value="1"/>
</dbReference>
<dbReference type="Pfam" id="PF00543">
    <property type="entry name" value="P-II"/>
    <property type="match status" value="1"/>
</dbReference>